<keyword evidence="2" id="KW-1133">Transmembrane helix</keyword>
<sequence>MAKVMASEATGRQAASFVLGCVATLTVVLLLQRRPEELSSRAPGHFFGGTRSSSSSSSSSSRGVGTSTTSSPPSSPTAAGPAPVNTTMAPDCGQVQASVPVQGNATTKPPAAGTSTSTANADDLRRLPASSPAHRQQQQHGDEEAEDDTEFRGLAAVLSRAATADDRTVIITCVNEAWAAPGSLLDLFLESFRAGEGISHLLDSVLIVAMDPPAMTRCKALHPHCYLYTIPGVDLASAKFFLSKEYLELVWSKLKLQRRVLQLGYNFLFTDVDILWFRNPFKHVTAYADMSVSSDVFFGDPDRIDNFPNTGFFHVRPNNRTIAMTRIWHQARKKYPGLNEQPVFNAIKKGLVADLGLRVQYMDPAFMGGFCSYGKDLRKICTMHANCCVGLGNKLRDLRTVLDDWKNYTRMPHWAKHTAKWTVPGACIH</sequence>
<feature type="transmembrane region" description="Helical" evidence="2">
    <location>
        <begin position="14"/>
        <end position="31"/>
    </location>
</feature>
<evidence type="ECO:0000259" key="3">
    <source>
        <dbReference type="Pfam" id="PF03407"/>
    </source>
</evidence>
<organism evidence="5 6">
    <name type="scientific">Urochloa decumbens</name>
    <dbReference type="NCBI Taxonomy" id="240449"/>
    <lineage>
        <taxon>Eukaryota</taxon>
        <taxon>Viridiplantae</taxon>
        <taxon>Streptophyta</taxon>
        <taxon>Embryophyta</taxon>
        <taxon>Tracheophyta</taxon>
        <taxon>Spermatophyta</taxon>
        <taxon>Magnoliopsida</taxon>
        <taxon>Liliopsida</taxon>
        <taxon>Poales</taxon>
        <taxon>Poaceae</taxon>
        <taxon>PACMAD clade</taxon>
        <taxon>Panicoideae</taxon>
        <taxon>Panicodae</taxon>
        <taxon>Paniceae</taxon>
        <taxon>Melinidinae</taxon>
        <taxon>Urochloa</taxon>
    </lineage>
</organism>
<dbReference type="InterPro" id="IPR005069">
    <property type="entry name" value="Nucl-diP-sugar_transferase"/>
</dbReference>
<accession>A0ABC9GZ93</accession>
<evidence type="ECO:0000256" key="2">
    <source>
        <dbReference type="SAM" id="Phobius"/>
    </source>
</evidence>
<proteinExistence type="predicted"/>
<keyword evidence="2" id="KW-0472">Membrane</keyword>
<feature type="compositionally biased region" description="Low complexity" evidence="1">
    <location>
        <begin position="48"/>
        <end position="84"/>
    </location>
</feature>
<dbReference type="Pfam" id="PF03407">
    <property type="entry name" value="Nucleotid_trans"/>
    <property type="match status" value="1"/>
</dbReference>
<feature type="region of interest" description="Disordered" evidence="1">
    <location>
        <begin position="40"/>
        <end position="90"/>
    </location>
</feature>
<protein>
    <recommendedName>
        <fullName evidence="3">Nucleotide-diphospho-sugar transferase domain-containing protein</fullName>
    </recommendedName>
</protein>
<keyword evidence="6" id="KW-1185">Reference proteome</keyword>
<reference evidence="5 6" key="1">
    <citation type="submission" date="2024-10" db="EMBL/GenBank/DDBJ databases">
        <authorList>
            <person name="Ryan C."/>
        </authorList>
    </citation>
    <scope>NUCLEOTIDE SEQUENCE [LARGE SCALE GENOMIC DNA]</scope>
</reference>
<gene>
    <name evidence="4" type="ORF">URODEC1_LOCUS118567</name>
    <name evidence="5" type="ORF">URODEC1_LOCUS120220</name>
</gene>
<dbReference type="PANTHER" id="PTHR46038:SF1">
    <property type="entry name" value="GLYCOSYLTRANSFERASE"/>
    <property type="match status" value="1"/>
</dbReference>
<dbReference type="AlphaFoldDB" id="A0ABC9GZ93"/>
<dbReference type="EMBL" id="CAXIPR030000642">
    <property type="protein sequence ID" value="CAM0146677.1"/>
    <property type="molecule type" value="Genomic_DNA"/>
</dbReference>
<dbReference type="EMBL" id="CAXIPR030000059">
    <property type="protein sequence ID" value="CAM0144713.1"/>
    <property type="molecule type" value="Genomic_DNA"/>
</dbReference>
<name>A0ABC9GZ93_9POAL</name>
<dbReference type="PANTHER" id="PTHR46038">
    <property type="entry name" value="EXPRESSED PROTEIN-RELATED"/>
    <property type="match status" value="1"/>
</dbReference>
<feature type="domain" description="Nucleotide-diphospho-sugar transferase" evidence="3">
    <location>
        <begin position="200"/>
        <end position="398"/>
    </location>
</feature>
<evidence type="ECO:0000313" key="5">
    <source>
        <dbReference type="EMBL" id="CAM0146677.1"/>
    </source>
</evidence>
<dbReference type="Proteomes" id="UP001497457">
    <property type="component" value="Unassembled WGS sequence"/>
</dbReference>
<evidence type="ECO:0000313" key="4">
    <source>
        <dbReference type="EMBL" id="CAM0144713.1"/>
    </source>
</evidence>
<feature type="region of interest" description="Disordered" evidence="1">
    <location>
        <begin position="129"/>
        <end position="149"/>
    </location>
</feature>
<keyword evidence="2" id="KW-0812">Transmembrane</keyword>
<comment type="caution">
    <text evidence="5">The sequence shown here is derived from an EMBL/GenBank/DDBJ whole genome shotgun (WGS) entry which is preliminary data.</text>
</comment>
<dbReference type="InterPro" id="IPR044821">
    <property type="entry name" value="At1g28695/At4g15970-like"/>
</dbReference>
<evidence type="ECO:0000313" key="6">
    <source>
        <dbReference type="Proteomes" id="UP001497457"/>
    </source>
</evidence>
<evidence type="ECO:0000256" key="1">
    <source>
        <dbReference type="SAM" id="MobiDB-lite"/>
    </source>
</evidence>